<gene>
    <name evidence="2" type="ORF">3_45</name>
</gene>
<accession>A0A5B8IDY7</accession>
<organism evidence="2">
    <name type="scientific">Mimiviridae sp. ChoanoV1</name>
    <dbReference type="NCBI Taxonomy" id="2596887"/>
    <lineage>
        <taxon>Viruses</taxon>
        <taxon>Varidnaviria</taxon>
        <taxon>Bamfordvirae</taxon>
        <taxon>Nucleocytoviricota</taxon>
        <taxon>Megaviricetes</taxon>
        <taxon>Imitervirales</taxon>
        <taxon>Schizomimiviridae</taxon>
    </lineage>
</organism>
<evidence type="ECO:0000313" key="2">
    <source>
        <dbReference type="EMBL" id="QDY52066.1"/>
    </source>
</evidence>
<reference evidence="2" key="1">
    <citation type="submission" date="2018-11" db="EMBL/GenBank/DDBJ databases">
        <title>A distinct lineage of giant viruses engineers rhodopsin photosystems in predatory marine eukaryotes.</title>
        <authorList>
            <person name="Needham D.M."/>
            <person name="Yoshizawa S."/>
            <person name="Hosaka T."/>
            <person name="Poirier C."/>
            <person name="Choi C.-J."/>
            <person name="Hehenberger E."/>
            <person name="Irwin N.A.T."/>
            <person name="Wilken S."/>
            <person name="Yung C.-M."/>
            <person name="Bachy C."/>
            <person name="Kurihara R."/>
            <person name="Nakajima Y."/>
            <person name="Kojima K."/>
            <person name="Kimura-Someya T."/>
            <person name="Leonard G."/>
            <person name="Malmstrom R.R."/>
            <person name="Mende D."/>
            <person name="Olson D.K."/>
            <person name="Sudo Y."/>
            <person name="Sudek S."/>
            <person name="Richards T.A."/>
            <person name="DeLong E.F."/>
            <person name="Keeling P.J."/>
            <person name="Santoro A.E."/>
            <person name="Shirouzu M."/>
            <person name="Iwasaki W."/>
            <person name="Worden A.Z."/>
        </authorList>
    </citation>
    <scope>NUCLEOTIDE SEQUENCE</scope>
</reference>
<keyword evidence="1" id="KW-0812">Transmembrane</keyword>
<name>A0A5B8IDY7_9VIRU</name>
<proteinExistence type="predicted"/>
<keyword evidence="1" id="KW-1133">Transmembrane helix</keyword>
<dbReference type="EMBL" id="MK250087">
    <property type="protein sequence ID" value="QDY52066.1"/>
    <property type="molecule type" value="Genomic_DNA"/>
</dbReference>
<feature type="transmembrane region" description="Helical" evidence="1">
    <location>
        <begin position="27"/>
        <end position="44"/>
    </location>
</feature>
<sequence length="254" mass="28974">MQIARILISLCLVLVVSLILKIEIHHILVILIISTIMLFILAVRENKFENKDVKLMDQQIESNNMKNNIKNNIINNRNNIENKVQDLGIKNCKLMTTNDNIIDPCSYNLEDCTTDMSCIIKPDENNLFPKNEIKNKVHSIIKPKVKKQDDIVVENFISTVNPFQMNDVSGPFDPVAINPYEHYNIEKSEVLGTESCNKILKNKLCLHCKIGYCYGGVCGENINYDIKDDRLDVDVNPFSDNQPVIRSSNPDLPI</sequence>
<protein>
    <submittedName>
        <fullName evidence="2">Uncharacterized protein</fullName>
    </submittedName>
</protein>
<keyword evidence="1" id="KW-0472">Membrane</keyword>
<evidence type="ECO:0000256" key="1">
    <source>
        <dbReference type="SAM" id="Phobius"/>
    </source>
</evidence>